<evidence type="ECO:0000256" key="2">
    <source>
        <dbReference type="ARBA" id="ARBA00005695"/>
    </source>
</evidence>
<comment type="similarity">
    <text evidence="2">Belongs to the bacterial solute-binding protein 5 family.</text>
</comment>
<comment type="caution">
    <text evidence="8">The sequence shown here is derived from an EMBL/GenBank/DDBJ whole genome shotgun (WGS) entry which is preliminary data.</text>
</comment>
<gene>
    <name evidence="8" type="ORF">Q8A70_17370</name>
</gene>
<reference evidence="9" key="1">
    <citation type="submission" date="2023-08" db="EMBL/GenBank/DDBJ databases">
        <title>Rhodospirillaceae gen. nov., a novel taxon isolated from the Yangtze River Yuezi River estuary sludge.</title>
        <authorList>
            <person name="Ruan L."/>
        </authorList>
    </citation>
    <scope>NUCLEOTIDE SEQUENCE [LARGE SCALE GENOMIC DNA]</scope>
    <source>
        <strain evidence="9">R-7</strain>
    </source>
</reference>
<name>A0ABU0YQI2_9PROT</name>
<dbReference type="InterPro" id="IPR039424">
    <property type="entry name" value="SBP_5"/>
</dbReference>
<dbReference type="SUPFAM" id="SSF53850">
    <property type="entry name" value="Periplasmic binding protein-like II"/>
    <property type="match status" value="1"/>
</dbReference>
<dbReference type="InterPro" id="IPR030678">
    <property type="entry name" value="Peptide/Ni-bd"/>
</dbReference>
<accession>A0ABU0YQI2</accession>
<feature type="signal peptide" evidence="6">
    <location>
        <begin position="1"/>
        <end position="26"/>
    </location>
</feature>
<evidence type="ECO:0000256" key="4">
    <source>
        <dbReference type="SAM" id="MobiDB-lite"/>
    </source>
</evidence>
<dbReference type="PANTHER" id="PTHR30290">
    <property type="entry name" value="PERIPLASMIC BINDING COMPONENT OF ABC TRANSPORTER"/>
    <property type="match status" value="1"/>
</dbReference>
<evidence type="ECO:0000259" key="7">
    <source>
        <dbReference type="Pfam" id="PF00496"/>
    </source>
</evidence>
<feature type="transmembrane region" description="Helical" evidence="5">
    <location>
        <begin position="650"/>
        <end position="667"/>
    </location>
</feature>
<evidence type="ECO:0000313" key="8">
    <source>
        <dbReference type="EMBL" id="MDQ7249462.1"/>
    </source>
</evidence>
<comment type="subcellular location">
    <subcellularLocation>
        <location evidence="1">Periplasm</location>
    </subcellularLocation>
</comment>
<dbReference type="PIRSF" id="PIRSF002741">
    <property type="entry name" value="MppA"/>
    <property type="match status" value="1"/>
</dbReference>
<dbReference type="InterPro" id="IPR000914">
    <property type="entry name" value="SBP_5_dom"/>
</dbReference>
<keyword evidence="5" id="KW-1133">Transmembrane helix</keyword>
<dbReference type="Gene3D" id="3.10.105.10">
    <property type="entry name" value="Dipeptide-binding Protein, Domain 3"/>
    <property type="match status" value="1"/>
</dbReference>
<evidence type="ECO:0000313" key="9">
    <source>
        <dbReference type="Proteomes" id="UP001230156"/>
    </source>
</evidence>
<feature type="domain" description="Solute-binding protein family 5" evidence="7">
    <location>
        <begin position="108"/>
        <end position="511"/>
    </location>
</feature>
<dbReference type="Pfam" id="PF00496">
    <property type="entry name" value="SBP_bac_5"/>
    <property type="match status" value="1"/>
</dbReference>
<feature type="compositionally biased region" description="Low complexity" evidence="4">
    <location>
        <begin position="606"/>
        <end position="624"/>
    </location>
</feature>
<keyword evidence="5" id="KW-0812">Transmembrane</keyword>
<protein>
    <submittedName>
        <fullName evidence="8">Extracellular solute-binding protein</fullName>
    </submittedName>
</protein>
<dbReference type="Gene3D" id="3.40.190.10">
    <property type="entry name" value="Periplasmic binding protein-like II"/>
    <property type="match status" value="1"/>
</dbReference>
<dbReference type="PANTHER" id="PTHR30290:SF64">
    <property type="entry name" value="ABC TRANSPORTER PERIPLASMIC BINDING PROTEIN"/>
    <property type="match status" value="1"/>
</dbReference>
<evidence type="ECO:0000256" key="1">
    <source>
        <dbReference type="ARBA" id="ARBA00004418"/>
    </source>
</evidence>
<dbReference type="CDD" id="cd08497">
    <property type="entry name" value="MbnE-like"/>
    <property type="match status" value="1"/>
</dbReference>
<organism evidence="8 9">
    <name type="scientific">Dongia sedimenti</name>
    <dbReference type="NCBI Taxonomy" id="3064282"/>
    <lineage>
        <taxon>Bacteria</taxon>
        <taxon>Pseudomonadati</taxon>
        <taxon>Pseudomonadota</taxon>
        <taxon>Alphaproteobacteria</taxon>
        <taxon>Rhodospirillales</taxon>
        <taxon>Dongiaceae</taxon>
        <taxon>Dongia</taxon>
    </lineage>
</organism>
<evidence type="ECO:0000256" key="6">
    <source>
        <dbReference type="SAM" id="SignalP"/>
    </source>
</evidence>
<dbReference type="RefSeq" id="WP_379957461.1">
    <property type="nucleotide sequence ID" value="NZ_JAUYVI010000005.1"/>
</dbReference>
<evidence type="ECO:0000256" key="5">
    <source>
        <dbReference type="SAM" id="Phobius"/>
    </source>
</evidence>
<sequence>MTRSTLGLVFATLLAWSAVFALPAAAQDPNVKPVPAIAMHGEPKYEPDFKHLDYVNPDAPKGGSVVFGALGTFDSFNPYTIQGTPGPGASYETLTTSTLDEPFSQYGLIAETIETPEDRSWVIFNLRKEARWHDGKPITADDVVYTFDILKEKGPPFYQSYFASVAKAEKLGDLRVKFTFAPGDNRELPLIIGQMPVLPQHLWKDRDITQPTLDIPDGSGPYKLAKFEAGRSVTLQRVPDYWGKNLPINIGQNNFDTMRYDYYRDGTVALEAFKGGAFDIRLENSAKQWATAYQIPAVKDGRIVREVIPTEGRNLMQGYVFNLRKDIFQDRKVREALQYAFDFEWSNKTLFYGQYVRIRSYFGPSELGSTGLPSPEELKILDPYKGKIPDEVFTTEYNPPKTDGSGDDRANLEIASKILEDAGWKIENGVRTKNGKKLDFEILLDDPAFERVTQPFIQNLGEIGVKAHIRSVDTAQYGKRMDQFDYDMTVNLVAESLSPGNEQRDFWSSKSADTTAGRNLSGIKDPVIDALVERVIAAKNRDDLVTATRALDRVLQWGFYYIPHWNAPFDRVAYWNKYAHPATMPKYGLTYETWWFDPQKQATLQQKAAAAAAPQGGSQPAAPAENQSPAPAENASVAATPPADRGSTPMPYIIGAVVVAFVAFAIGRRGRKQ</sequence>
<keyword evidence="9" id="KW-1185">Reference proteome</keyword>
<proteinExistence type="inferred from homology"/>
<dbReference type="Proteomes" id="UP001230156">
    <property type="component" value="Unassembled WGS sequence"/>
</dbReference>
<keyword evidence="3 6" id="KW-0732">Signal</keyword>
<feature type="region of interest" description="Disordered" evidence="4">
    <location>
        <begin position="606"/>
        <end position="643"/>
    </location>
</feature>
<dbReference type="EMBL" id="JAUYVI010000005">
    <property type="protein sequence ID" value="MDQ7249462.1"/>
    <property type="molecule type" value="Genomic_DNA"/>
</dbReference>
<feature type="chain" id="PRO_5045095396" evidence="6">
    <location>
        <begin position="27"/>
        <end position="673"/>
    </location>
</feature>
<keyword evidence="5" id="KW-0472">Membrane</keyword>
<evidence type="ECO:0000256" key="3">
    <source>
        <dbReference type="ARBA" id="ARBA00022729"/>
    </source>
</evidence>